<dbReference type="PANTHER" id="PTHR14097">
    <property type="entry name" value="OXIDOREDUCTASE HTATIP2"/>
    <property type="match status" value="1"/>
</dbReference>
<evidence type="ECO:0000313" key="3">
    <source>
        <dbReference type="Proteomes" id="UP000199706"/>
    </source>
</evidence>
<dbReference type="AlphaFoldDB" id="A0A1G8DU74"/>
<proteinExistence type="predicted"/>
<dbReference type="OrthoDB" id="9798632at2"/>
<gene>
    <name evidence="2" type="ORF">SAMN05216466_111164</name>
</gene>
<dbReference type="SUPFAM" id="SSF51735">
    <property type="entry name" value="NAD(P)-binding Rossmann-fold domains"/>
    <property type="match status" value="1"/>
</dbReference>
<dbReference type="PANTHER" id="PTHR14097:SF7">
    <property type="entry name" value="OXIDOREDUCTASE HTATIP2"/>
    <property type="match status" value="1"/>
</dbReference>
<feature type="domain" description="NAD(P)-binding" evidence="1">
    <location>
        <begin position="22"/>
        <end position="209"/>
    </location>
</feature>
<protein>
    <submittedName>
        <fullName evidence="2">NAD(P)H-binding</fullName>
    </submittedName>
</protein>
<accession>A0A1G8DU74</accession>
<reference evidence="2 3" key="1">
    <citation type="submission" date="2016-10" db="EMBL/GenBank/DDBJ databases">
        <authorList>
            <person name="de Groot N.N."/>
        </authorList>
    </citation>
    <scope>NUCLEOTIDE SEQUENCE [LARGE SCALE GENOMIC DNA]</scope>
    <source>
        <strain evidence="2 3">LMG 2247</strain>
    </source>
</reference>
<dbReference type="Pfam" id="PF13460">
    <property type="entry name" value="NAD_binding_10"/>
    <property type="match status" value="1"/>
</dbReference>
<dbReference type="EMBL" id="FNCJ01000011">
    <property type="protein sequence ID" value="SDH61217.1"/>
    <property type="molecule type" value="Genomic_DNA"/>
</dbReference>
<evidence type="ECO:0000313" key="2">
    <source>
        <dbReference type="EMBL" id="SDH61217.1"/>
    </source>
</evidence>
<evidence type="ECO:0000259" key="1">
    <source>
        <dbReference type="Pfam" id="PF13460"/>
    </source>
</evidence>
<dbReference type="InterPro" id="IPR016040">
    <property type="entry name" value="NAD(P)-bd_dom"/>
</dbReference>
<organism evidence="2 3">
    <name type="scientific">Paraburkholderia phenazinium</name>
    <dbReference type="NCBI Taxonomy" id="60549"/>
    <lineage>
        <taxon>Bacteria</taxon>
        <taxon>Pseudomonadati</taxon>
        <taxon>Pseudomonadota</taxon>
        <taxon>Betaproteobacteria</taxon>
        <taxon>Burkholderiales</taxon>
        <taxon>Burkholderiaceae</taxon>
        <taxon>Paraburkholderia</taxon>
    </lineage>
</organism>
<dbReference type="Gene3D" id="3.40.50.720">
    <property type="entry name" value="NAD(P)-binding Rossmann-like Domain"/>
    <property type="match status" value="1"/>
</dbReference>
<dbReference type="RefSeq" id="WP_090687009.1">
    <property type="nucleotide sequence ID" value="NZ_CADERL010000017.1"/>
</dbReference>
<dbReference type="InterPro" id="IPR036291">
    <property type="entry name" value="NAD(P)-bd_dom_sf"/>
</dbReference>
<sequence length="235" mass="25682">MSTPLASSQSKAVRKQTVLLLGGTGLVGSACLRLLARDDRVGEVRQLVRRASGAAVTGLNATNRVVEHLIDYDWPDADSDVFDVDAVICALGTTIRTAGSQAAFRKVDYEYPLRIAGIARRHGASHFALVSAIGADPHARTFYSRVKGNVEEGLRKLDYPTLTIVRPSFLMGERTESRPLESIARHVGVYLPLKWRSVSVERVARALVTEVLSNDTRGVNIIENDALHRAPPLCR</sequence>
<dbReference type="Proteomes" id="UP000199706">
    <property type="component" value="Unassembled WGS sequence"/>
</dbReference>
<name>A0A1G8DU74_9BURK</name>